<sequence>MVPKPTLQDLQLAHTRIVDKVHHTPLLANQSLNTRVGQSVFLKCENFQKTGSFKVRGALNSIMNLDEEKRSKGVVTVSAGNHAQALAWAAQELNIPTTVVMNTKASLTKVRATEAYGGKVILKGTPQEAFELAIQIAEEKNMTFVHPFDDPDVIAGQGTVGLEIFGDMQNIESLIVPIGGGGLIAGMALVKGYLRPDIKIYGVEPEGAAAMHASLKRGQAITLNSTSTIADGLAAPMAGNLTFQIVQELVDEVIVVSDEQITKAMSFLLSRTKLLVEPAGCAVIAALFSGKIQSESSGNIVAILSGGNISLEDLSKQSLD</sequence>
<dbReference type="InterPro" id="IPR001926">
    <property type="entry name" value="TrpB-like_PALP"/>
</dbReference>
<dbReference type="SUPFAM" id="SSF53686">
    <property type="entry name" value="Tryptophan synthase beta subunit-like PLP-dependent enzymes"/>
    <property type="match status" value="1"/>
</dbReference>
<dbReference type="AlphaFoldDB" id="A0A382CD43"/>
<dbReference type="GO" id="GO:0003941">
    <property type="term" value="F:L-serine ammonia-lyase activity"/>
    <property type="evidence" value="ECO:0007669"/>
    <property type="project" value="TreeGrafter"/>
</dbReference>
<dbReference type="EMBL" id="UINC01033924">
    <property type="protein sequence ID" value="SVB23960.1"/>
    <property type="molecule type" value="Genomic_DNA"/>
</dbReference>
<dbReference type="InterPro" id="IPR027278">
    <property type="entry name" value="ACCD_DCysDesulf"/>
</dbReference>
<keyword evidence="5" id="KW-0456">Lyase</keyword>
<dbReference type="InterPro" id="IPR050147">
    <property type="entry name" value="Ser/Thr_Dehydratase"/>
</dbReference>
<accession>A0A382CD43</accession>
<comment type="cofactor">
    <cofactor evidence="1">
        <name>pyridoxal 5'-phosphate</name>
        <dbReference type="ChEBI" id="CHEBI:597326"/>
    </cofactor>
</comment>
<dbReference type="InterPro" id="IPR036052">
    <property type="entry name" value="TrpB-like_PALP_sf"/>
</dbReference>
<evidence type="ECO:0000256" key="2">
    <source>
        <dbReference type="ARBA" id="ARBA00008639"/>
    </source>
</evidence>
<gene>
    <name evidence="7" type="ORF">METZ01_LOCUS176814</name>
</gene>
<keyword evidence="4" id="KW-0663">Pyridoxal phosphate</keyword>
<evidence type="ECO:0000259" key="6">
    <source>
        <dbReference type="Pfam" id="PF00291"/>
    </source>
</evidence>
<evidence type="ECO:0000313" key="7">
    <source>
        <dbReference type="EMBL" id="SVB23960.1"/>
    </source>
</evidence>
<dbReference type="GO" id="GO:0016846">
    <property type="term" value="F:carbon-sulfur lyase activity"/>
    <property type="evidence" value="ECO:0007669"/>
    <property type="project" value="UniProtKB-ARBA"/>
</dbReference>
<dbReference type="PANTHER" id="PTHR48078">
    <property type="entry name" value="THREONINE DEHYDRATASE, MITOCHONDRIAL-RELATED"/>
    <property type="match status" value="1"/>
</dbReference>
<dbReference type="GO" id="GO:0009097">
    <property type="term" value="P:isoleucine biosynthetic process"/>
    <property type="evidence" value="ECO:0007669"/>
    <property type="project" value="TreeGrafter"/>
</dbReference>
<evidence type="ECO:0000256" key="3">
    <source>
        <dbReference type="ARBA" id="ARBA00010869"/>
    </source>
</evidence>
<protein>
    <recommendedName>
        <fullName evidence="6">Tryptophan synthase beta chain-like PALP domain-containing protein</fullName>
    </recommendedName>
</protein>
<dbReference type="PIRSF" id="PIRSF006278">
    <property type="entry name" value="ACCD_DCysDesulf"/>
    <property type="match status" value="1"/>
</dbReference>
<dbReference type="GO" id="GO:0004794">
    <property type="term" value="F:threonine deaminase activity"/>
    <property type="evidence" value="ECO:0007669"/>
    <property type="project" value="TreeGrafter"/>
</dbReference>
<dbReference type="GO" id="GO:0006567">
    <property type="term" value="P:L-threonine catabolic process"/>
    <property type="evidence" value="ECO:0007669"/>
    <property type="project" value="TreeGrafter"/>
</dbReference>
<name>A0A382CD43_9ZZZZ</name>
<dbReference type="Pfam" id="PF00291">
    <property type="entry name" value="PALP"/>
    <property type="match status" value="1"/>
</dbReference>
<comment type="similarity">
    <text evidence="2">Belongs to the ACC deaminase/D-cysteine desulfhydrase family.</text>
</comment>
<dbReference type="FunFam" id="3.40.50.1100:FF:000007">
    <property type="entry name" value="L-threonine dehydratase catabolic TdcB"/>
    <property type="match status" value="1"/>
</dbReference>
<dbReference type="Gene3D" id="3.40.50.1100">
    <property type="match status" value="2"/>
</dbReference>
<evidence type="ECO:0000256" key="4">
    <source>
        <dbReference type="ARBA" id="ARBA00022898"/>
    </source>
</evidence>
<dbReference type="PANTHER" id="PTHR48078:SF6">
    <property type="entry name" value="L-THREONINE DEHYDRATASE CATABOLIC TDCB"/>
    <property type="match status" value="1"/>
</dbReference>
<evidence type="ECO:0000256" key="5">
    <source>
        <dbReference type="ARBA" id="ARBA00023239"/>
    </source>
</evidence>
<organism evidence="7">
    <name type="scientific">marine metagenome</name>
    <dbReference type="NCBI Taxonomy" id="408172"/>
    <lineage>
        <taxon>unclassified sequences</taxon>
        <taxon>metagenomes</taxon>
        <taxon>ecological metagenomes</taxon>
    </lineage>
</organism>
<evidence type="ECO:0000256" key="1">
    <source>
        <dbReference type="ARBA" id="ARBA00001933"/>
    </source>
</evidence>
<reference evidence="7" key="1">
    <citation type="submission" date="2018-05" db="EMBL/GenBank/DDBJ databases">
        <authorList>
            <person name="Lanie J.A."/>
            <person name="Ng W.-L."/>
            <person name="Kazmierczak K.M."/>
            <person name="Andrzejewski T.M."/>
            <person name="Davidsen T.M."/>
            <person name="Wayne K.J."/>
            <person name="Tettelin H."/>
            <person name="Glass J.I."/>
            <person name="Rusch D."/>
            <person name="Podicherti R."/>
            <person name="Tsui H.-C.T."/>
            <person name="Winkler M.E."/>
        </authorList>
    </citation>
    <scope>NUCLEOTIDE SEQUENCE</scope>
</reference>
<dbReference type="CDD" id="cd01562">
    <property type="entry name" value="Thr-dehyd"/>
    <property type="match status" value="1"/>
</dbReference>
<comment type="similarity">
    <text evidence="3">Belongs to the serine/threonine dehydratase family.</text>
</comment>
<proteinExistence type="inferred from homology"/>
<dbReference type="GO" id="GO:0006565">
    <property type="term" value="P:L-serine catabolic process"/>
    <property type="evidence" value="ECO:0007669"/>
    <property type="project" value="TreeGrafter"/>
</dbReference>
<dbReference type="FunFam" id="3.40.50.1100:FF:000005">
    <property type="entry name" value="Threonine dehydratase catabolic"/>
    <property type="match status" value="1"/>
</dbReference>
<feature type="domain" description="Tryptophan synthase beta chain-like PALP" evidence="6">
    <location>
        <begin position="21"/>
        <end position="306"/>
    </location>
</feature>